<keyword evidence="4" id="KW-1185">Reference proteome</keyword>
<feature type="domain" description="Disease resistance protein At4g27190-like leucine-rich repeats" evidence="2">
    <location>
        <begin position="2"/>
        <end position="115"/>
    </location>
</feature>
<dbReference type="SUPFAM" id="SSF52047">
    <property type="entry name" value="RNI-like"/>
    <property type="match status" value="2"/>
</dbReference>
<dbReference type="PANTHER" id="PTHR33463">
    <property type="entry name" value="NB-ARC DOMAIN-CONTAINING PROTEIN-RELATED"/>
    <property type="match status" value="1"/>
</dbReference>
<proteinExistence type="predicted"/>
<dbReference type="InterPro" id="IPR050905">
    <property type="entry name" value="Plant_NBS-LRR"/>
</dbReference>
<comment type="caution">
    <text evidence="3">The sequence shown here is derived from an EMBL/GenBank/DDBJ whole genome shotgun (WGS) entry which is preliminary data.</text>
</comment>
<gene>
    <name evidence="3" type="ORF">Nepgr_033777</name>
</gene>
<name>A0AAD3Y770_NEPGR</name>
<dbReference type="EMBL" id="BSYO01000045">
    <property type="protein sequence ID" value="GMH31933.1"/>
    <property type="molecule type" value="Genomic_DNA"/>
</dbReference>
<dbReference type="AlphaFoldDB" id="A0AAD3Y770"/>
<reference evidence="3" key="1">
    <citation type="submission" date="2023-05" db="EMBL/GenBank/DDBJ databases">
        <title>Nepenthes gracilis genome sequencing.</title>
        <authorList>
            <person name="Fukushima K."/>
        </authorList>
    </citation>
    <scope>NUCLEOTIDE SEQUENCE</scope>
    <source>
        <strain evidence="3">SING2019-196</strain>
    </source>
</reference>
<organism evidence="3 4">
    <name type="scientific">Nepenthes gracilis</name>
    <name type="common">Slender pitcher plant</name>
    <dbReference type="NCBI Taxonomy" id="150966"/>
    <lineage>
        <taxon>Eukaryota</taxon>
        <taxon>Viridiplantae</taxon>
        <taxon>Streptophyta</taxon>
        <taxon>Embryophyta</taxon>
        <taxon>Tracheophyta</taxon>
        <taxon>Spermatophyta</taxon>
        <taxon>Magnoliopsida</taxon>
        <taxon>eudicotyledons</taxon>
        <taxon>Gunneridae</taxon>
        <taxon>Pentapetalae</taxon>
        <taxon>Caryophyllales</taxon>
        <taxon>Nepenthaceae</taxon>
        <taxon>Nepenthes</taxon>
    </lineage>
</organism>
<dbReference type="Gene3D" id="3.80.10.10">
    <property type="entry name" value="Ribonuclease Inhibitor"/>
    <property type="match status" value="2"/>
</dbReference>
<dbReference type="InterPro" id="IPR057135">
    <property type="entry name" value="At4g27190-like_LRR"/>
</dbReference>
<evidence type="ECO:0000256" key="1">
    <source>
        <dbReference type="ARBA" id="ARBA00022821"/>
    </source>
</evidence>
<sequence length="543" mass="61717">MRSIWMSNDVIIHHIFQNLKNLTIKGCPNLEILCPFSVAAILDQLETLNVESNENMKEIIAKETGEMKNDDTEMTILPKLRNIELQSLSNLKCFFGGSIKLIFPSLKSINCKDLNEMVAFVSPEDSGALFSDKVKFPGLEELRISNVGGIKELWNLSYVEEEVPTFPRLVHLEVDSLPKMRSIWMSNDIIIHHIFQNLKNLTVKRCPNLEILCPLSVVAVLKQLETLKVKQNENMKEIIAKEVGGMKTNDIEMTILPKLRNIELQSLSNFKCFFGGSIKLIFPSLKSINCNDLNKMVAFVSPEDSGALFNDKVKFPGLEELRISNVCGIKELWNLSDVEEEVPTFPRLVHLTVDRLPEMRSIWMSNDVIIHHIFQNLKNLTVTQCPKLEILCPFSVAATFEQLETLNVQENENMKEIIAKETGETKNNSTEMIIFPKLQNMKLEMLPDLKCFFGGSIKLVFPSLEIINFSNLGKMVTFVSTEYPRNSDALFNDKVALPTIKKIYMHHVNGPKEIWGSHLDAGSFNKLESLTVSNVEKDTKVFH</sequence>
<evidence type="ECO:0000313" key="4">
    <source>
        <dbReference type="Proteomes" id="UP001279734"/>
    </source>
</evidence>
<dbReference type="Pfam" id="PF23247">
    <property type="entry name" value="LRR_RPS2"/>
    <property type="match status" value="2"/>
</dbReference>
<accession>A0AAD3Y770</accession>
<evidence type="ECO:0000313" key="3">
    <source>
        <dbReference type="EMBL" id="GMH31933.1"/>
    </source>
</evidence>
<keyword evidence="1" id="KW-0611">Plant defense</keyword>
<evidence type="ECO:0000259" key="2">
    <source>
        <dbReference type="Pfam" id="PF23247"/>
    </source>
</evidence>
<feature type="domain" description="Disease resistance protein At4g27190-like leucine-rich repeats" evidence="2">
    <location>
        <begin position="281"/>
        <end position="410"/>
    </location>
</feature>
<dbReference type="Proteomes" id="UP001279734">
    <property type="component" value="Unassembled WGS sequence"/>
</dbReference>
<dbReference type="InterPro" id="IPR032675">
    <property type="entry name" value="LRR_dom_sf"/>
</dbReference>
<protein>
    <recommendedName>
        <fullName evidence="2">Disease resistance protein At4g27190-like leucine-rich repeats domain-containing protein</fullName>
    </recommendedName>
</protein>